<keyword evidence="2" id="KW-1185">Reference proteome</keyword>
<evidence type="ECO:0000313" key="2">
    <source>
        <dbReference type="Proteomes" id="UP001597440"/>
    </source>
</evidence>
<proteinExistence type="predicted"/>
<organism evidence="1 2">
    <name type="scientific">Sphingobacterium tabacisoli</name>
    <dbReference type="NCBI Taxonomy" id="2044855"/>
    <lineage>
        <taxon>Bacteria</taxon>
        <taxon>Pseudomonadati</taxon>
        <taxon>Bacteroidota</taxon>
        <taxon>Sphingobacteriia</taxon>
        <taxon>Sphingobacteriales</taxon>
        <taxon>Sphingobacteriaceae</taxon>
        <taxon>Sphingobacterium</taxon>
    </lineage>
</organism>
<sequence length="274" mass="32316">MRIPLVLFVVIFFQACGFKREDGKKNQEVNIQLTGLPVDSCSFRINHIITGKEVFNKENVDLSKPIRIPGLEDDMYIAVFSWPRTLISHQVFRSRGFDKEDDYDLFQLTKPLYIDHKNGSTYHIEVVNEVSIEELERKGASTLQFKNIACKECDLADRYWDTFSEFFDRKERLIDSAKQVYYSYIDANDLQKGNKAFLDLEEIKNHFAKDELLDTRIQELVAANPESNVSTFFLFYQLYNHREFQKLENTFKLLKGKGQDSKYYKMVKKQYDEL</sequence>
<dbReference type="RefSeq" id="WP_210355954.1">
    <property type="nucleotide sequence ID" value="NZ_JAEQMU010000006.1"/>
</dbReference>
<gene>
    <name evidence="1" type="ORF">ACFSQW_07590</name>
</gene>
<dbReference type="Proteomes" id="UP001597440">
    <property type="component" value="Unassembled WGS sequence"/>
</dbReference>
<name>A0ABW5L2Y0_9SPHI</name>
<evidence type="ECO:0000313" key="1">
    <source>
        <dbReference type="EMBL" id="MFD2554247.1"/>
    </source>
</evidence>
<evidence type="ECO:0008006" key="3">
    <source>
        <dbReference type="Google" id="ProtNLM"/>
    </source>
</evidence>
<dbReference type="PROSITE" id="PS51257">
    <property type="entry name" value="PROKAR_LIPOPROTEIN"/>
    <property type="match status" value="1"/>
</dbReference>
<accession>A0ABW5L2Y0</accession>
<protein>
    <recommendedName>
        <fullName evidence="3">DUF4369 domain-containing protein</fullName>
    </recommendedName>
</protein>
<comment type="caution">
    <text evidence="1">The sequence shown here is derived from an EMBL/GenBank/DDBJ whole genome shotgun (WGS) entry which is preliminary data.</text>
</comment>
<reference evidence="2" key="1">
    <citation type="journal article" date="2019" name="Int. J. Syst. Evol. Microbiol.">
        <title>The Global Catalogue of Microorganisms (GCM) 10K type strain sequencing project: providing services to taxonomists for standard genome sequencing and annotation.</title>
        <authorList>
            <consortium name="The Broad Institute Genomics Platform"/>
            <consortium name="The Broad Institute Genome Sequencing Center for Infectious Disease"/>
            <person name="Wu L."/>
            <person name="Ma J."/>
        </authorList>
    </citation>
    <scope>NUCLEOTIDE SEQUENCE [LARGE SCALE GENOMIC DNA]</scope>
    <source>
        <strain evidence="2">KCTC 52298</strain>
    </source>
</reference>
<dbReference type="EMBL" id="JBHULD010000008">
    <property type="protein sequence ID" value="MFD2554247.1"/>
    <property type="molecule type" value="Genomic_DNA"/>
</dbReference>